<protein>
    <submittedName>
        <fullName evidence="1">Uncharacterized protein</fullName>
    </submittedName>
</protein>
<evidence type="ECO:0000313" key="2">
    <source>
        <dbReference type="Proteomes" id="UP001172101"/>
    </source>
</evidence>
<organism evidence="1 2">
    <name type="scientific">Lasiosphaeria miniovina</name>
    <dbReference type="NCBI Taxonomy" id="1954250"/>
    <lineage>
        <taxon>Eukaryota</taxon>
        <taxon>Fungi</taxon>
        <taxon>Dikarya</taxon>
        <taxon>Ascomycota</taxon>
        <taxon>Pezizomycotina</taxon>
        <taxon>Sordariomycetes</taxon>
        <taxon>Sordariomycetidae</taxon>
        <taxon>Sordariales</taxon>
        <taxon>Lasiosphaeriaceae</taxon>
        <taxon>Lasiosphaeria</taxon>
    </lineage>
</organism>
<keyword evidence="2" id="KW-1185">Reference proteome</keyword>
<dbReference type="RefSeq" id="XP_060296950.1">
    <property type="nucleotide sequence ID" value="XM_060434345.1"/>
</dbReference>
<proteinExistence type="predicted"/>
<dbReference type="AlphaFoldDB" id="A0AA40ALQ6"/>
<gene>
    <name evidence="1" type="ORF">B0T26DRAFT_315816</name>
</gene>
<comment type="caution">
    <text evidence="1">The sequence shown here is derived from an EMBL/GenBank/DDBJ whole genome shotgun (WGS) entry which is preliminary data.</text>
</comment>
<reference evidence="1" key="1">
    <citation type="submission" date="2023-06" db="EMBL/GenBank/DDBJ databases">
        <title>Genome-scale phylogeny and comparative genomics of the fungal order Sordariales.</title>
        <authorList>
            <consortium name="Lawrence Berkeley National Laboratory"/>
            <person name="Hensen N."/>
            <person name="Bonometti L."/>
            <person name="Westerberg I."/>
            <person name="Brannstrom I.O."/>
            <person name="Guillou S."/>
            <person name="Cros-Aarteil S."/>
            <person name="Calhoun S."/>
            <person name="Haridas S."/>
            <person name="Kuo A."/>
            <person name="Mondo S."/>
            <person name="Pangilinan J."/>
            <person name="Riley R."/>
            <person name="LaButti K."/>
            <person name="Andreopoulos B."/>
            <person name="Lipzen A."/>
            <person name="Chen C."/>
            <person name="Yanf M."/>
            <person name="Daum C."/>
            <person name="Ng V."/>
            <person name="Clum A."/>
            <person name="Steindorff A."/>
            <person name="Ohm R."/>
            <person name="Martin F."/>
            <person name="Silar P."/>
            <person name="Natvig D."/>
            <person name="Lalanne C."/>
            <person name="Gautier V."/>
            <person name="Ament-velasquez S.L."/>
            <person name="Kruys A."/>
            <person name="Hutchinson M.I."/>
            <person name="Powell A.J."/>
            <person name="Barry K."/>
            <person name="Miller A.N."/>
            <person name="Grigoriev I.V."/>
            <person name="Debuchy R."/>
            <person name="Gladieux P."/>
            <person name="Thoren M.H."/>
            <person name="Johannesson H."/>
        </authorList>
    </citation>
    <scope>NUCLEOTIDE SEQUENCE</scope>
    <source>
        <strain evidence="1">SMH2392-1A</strain>
    </source>
</reference>
<dbReference type="GeneID" id="85317615"/>
<evidence type="ECO:0000313" key="1">
    <source>
        <dbReference type="EMBL" id="KAK0718157.1"/>
    </source>
</evidence>
<name>A0AA40ALQ6_9PEZI</name>
<dbReference type="Proteomes" id="UP001172101">
    <property type="component" value="Unassembled WGS sequence"/>
</dbReference>
<accession>A0AA40ALQ6</accession>
<sequence>MFRFSMRRAKQYIRRFFVFDTSGTDTCGKDGGEEGAPEPASRIGHPGTDYGIVRRAFRQFEIAVPPVDRQIHHICYPKKQSNLLLSVAFNGSRTGQTTSQKTTMKQAVPCLEPSDRDSSPATSYFKDPTSCGGFPQGQGCGEWRLITPPGQAFRQRHVCRQKGANPNWLRTVKQPKAPTSKKTHSHSSLFIQYNPLHTSCPEQTLAVALVLLVLGFD</sequence>
<dbReference type="EMBL" id="JAUIRO010000004">
    <property type="protein sequence ID" value="KAK0718157.1"/>
    <property type="molecule type" value="Genomic_DNA"/>
</dbReference>